<organism evidence="6 7">
    <name type="scientific">Exidia glandulosa HHB12029</name>
    <dbReference type="NCBI Taxonomy" id="1314781"/>
    <lineage>
        <taxon>Eukaryota</taxon>
        <taxon>Fungi</taxon>
        <taxon>Dikarya</taxon>
        <taxon>Basidiomycota</taxon>
        <taxon>Agaricomycotina</taxon>
        <taxon>Agaricomycetes</taxon>
        <taxon>Auriculariales</taxon>
        <taxon>Exidiaceae</taxon>
        <taxon>Exidia</taxon>
    </lineage>
</organism>
<keyword evidence="3" id="KW-0862">Zinc</keyword>
<dbReference type="InParanoid" id="A0A165PAJ1"/>
<evidence type="ECO:0000256" key="1">
    <source>
        <dbReference type="ARBA" id="ARBA00022723"/>
    </source>
</evidence>
<evidence type="ECO:0000256" key="4">
    <source>
        <dbReference type="PROSITE-ProRule" id="PRU00134"/>
    </source>
</evidence>
<gene>
    <name evidence="6" type="ORF">EXIGLDRAFT_760490</name>
</gene>
<dbReference type="PROSITE" id="PS50865">
    <property type="entry name" value="ZF_MYND_2"/>
    <property type="match status" value="1"/>
</dbReference>
<evidence type="ECO:0000259" key="5">
    <source>
        <dbReference type="PROSITE" id="PS50865"/>
    </source>
</evidence>
<dbReference type="AlphaFoldDB" id="A0A165PAJ1"/>
<evidence type="ECO:0000256" key="3">
    <source>
        <dbReference type="ARBA" id="ARBA00022833"/>
    </source>
</evidence>
<evidence type="ECO:0000313" key="6">
    <source>
        <dbReference type="EMBL" id="KZW01891.1"/>
    </source>
</evidence>
<evidence type="ECO:0000313" key="7">
    <source>
        <dbReference type="Proteomes" id="UP000077266"/>
    </source>
</evidence>
<evidence type="ECO:0000256" key="2">
    <source>
        <dbReference type="ARBA" id="ARBA00022771"/>
    </source>
</evidence>
<dbReference type="EMBL" id="KV425891">
    <property type="protein sequence ID" value="KZW01891.1"/>
    <property type="molecule type" value="Genomic_DNA"/>
</dbReference>
<dbReference type="GO" id="GO:0008270">
    <property type="term" value="F:zinc ion binding"/>
    <property type="evidence" value="ECO:0007669"/>
    <property type="project" value="UniProtKB-KW"/>
</dbReference>
<proteinExistence type="predicted"/>
<keyword evidence="2 4" id="KW-0863">Zinc-finger</keyword>
<keyword evidence="1" id="KW-0479">Metal-binding</keyword>
<keyword evidence="7" id="KW-1185">Reference proteome</keyword>
<feature type="domain" description="MYND-type" evidence="5">
    <location>
        <begin position="345"/>
        <end position="389"/>
    </location>
</feature>
<protein>
    <recommendedName>
        <fullName evidence="5">MYND-type domain-containing protein</fullName>
    </recommendedName>
</protein>
<name>A0A165PAJ1_EXIGL</name>
<dbReference type="Pfam" id="PF01753">
    <property type="entry name" value="zf-MYND"/>
    <property type="match status" value="1"/>
</dbReference>
<accession>A0A165PAJ1</accession>
<dbReference type="OrthoDB" id="549788at2759"/>
<dbReference type="SUPFAM" id="SSF144232">
    <property type="entry name" value="HIT/MYND zinc finger-like"/>
    <property type="match status" value="1"/>
</dbReference>
<dbReference type="InterPro" id="IPR002893">
    <property type="entry name" value="Znf_MYND"/>
</dbReference>
<sequence length="449" mass="50705">MDALDRLAKGLERDLRDPYNPTFCVDCVGTAMERLFSDEKQQHANALHLQQNHHALLTSIMTYMTVPRVEEDMAELEALLLRTMATCPGRANHGVLQNIDGVFPDDALRTLLHPVRVCLEASSKLLRTQLFSRRGVWPRLIEDIIPRGPRESLAVLLFWLNRSGSYKHWVPLTAFGPFFCTVFEVCRLEFISELEADDMRTLFIDMICQQLDLAASILREKSCPHIPAHLRMGTTSAVLRTVCIGAGIRHSTYRAIVEGSQLRLLESLTAAADSVDARSFPGIKEQLVSLQMGIHLTMGPTHQVPQPIVDFYASMHKPLQEDVRLDLYFRLRAIDNDVACNAPDCRTHTRKTPTGKLQRCGGCRLLKYCTRECQKRHWNLYTAPHRWACLKLKELFAVAQFTLAPMAFVAACKASSLPDAFYEEIYCYLSADLNAEITAEAISEIEALD</sequence>
<dbReference type="Gene3D" id="6.10.140.2220">
    <property type="match status" value="1"/>
</dbReference>
<dbReference type="Proteomes" id="UP000077266">
    <property type="component" value="Unassembled WGS sequence"/>
</dbReference>
<reference evidence="6 7" key="1">
    <citation type="journal article" date="2016" name="Mol. Biol. Evol.">
        <title>Comparative Genomics of Early-Diverging Mushroom-Forming Fungi Provides Insights into the Origins of Lignocellulose Decay Capabilities.</title>
        <authorList>
            <person name="Nagy L.G."/>
            <person name="Riley R."/>
            <person name="Tritt A."/>
            <person name="Adam C."/>
            <person name="Daum C."/>
            <person name="Floudas D."/>
            <person name="Sun H."/>
            <person name="Yadav J.S."/>
            <person name="Pangilinan J."/>
            <person name="Larsson K.H."/>
            <person name="Matsuura K."/>
            <person name="Barry K."/>
            <person name="Labutti K."/>
            <person name="Kuo R."/>
            <person name="Ohm R.A."/>
            <person name="Bhattacharya S.S."/>
            <person name="Shirouzu T."/>
            <person name="Yoshinaga Y."/>
            <person name="Martin F.M."/>
            <person name="Grigoriev I.V."/>
            <person name="Hibbett D.S."/>
        </authorList>
    </citation>
    <scope>NUCLEOTIDE SEQUENCE [LARGE SCALE GENOMIC DNA]</scope>
    <source>
        <strain evidence="6 7">HHB12029</strain>
    </source>
</reference>